<gene>
    <name evidence="2" type="ORF">RISK_002263</name>
</gene>
<feature type="compositionally biased region" description="Basic and acidic residues" evidence="1">
    <location>
        <begin position="10"/>
        <end position="20"/>
    </location>
</feature>
<sequence length="53" mass="6159">MHQRPGPDGPGKDESIKEQQPRMGQDCLQERVRTPFFFSLENGLNANFYFWSA</sequence>
<feature type="region of interest" description="Disordered" evidence="1">
    <location>
        <begin position="1"/>
        <end position="26"/>
    </location>
</feature>
<evidence type="ECO:0000313" key="3">
    <source>
        <dbReference type="Proteomes" id="UP000036367"/>
    </source>
</evidence>
<keyword evidence="3" id="KW-1185">Reference proteome</keyword>
<proteinExistence type="predicted"/>
<protein>
    <submittedName>
        <fullName evidence="2">Uncharacterized protein</fullName>
    </submittedName>
</protein>
<reference evidence="2" key="1">
    <citation type="submission" date="2015-05" db="EMBL/GenBank/DDBJ databases">
        <title>Permanent draft genome of Rhodopirellula islandicus K833.</title>
        <authorList>
            <person name="Kizina J."/>
            <person name="Richter M."/>
            <person name="Glockner F.O."/>
            <person name="Harder J."/>
        </authorList>
    </citation>
    <scope>NUCLEOTIDE SEQUENCE [LARGE SCALE GENOMIC DNA]</scope>
    <source>
        <strain evidence="2">K833</strain>
    </source>
</reference>
<dbReference type="PATRIC" id="fig|595434.4.peg.2162"/>
<dbReference type="AlphaFoldDB" id="A0A0J1BGG9"/>
<dbReference type="EMBL" id="LECT01000017">
    <property type="protein sequence ID" value="KLU05631.1"/>
    <property type="molecule type" value="Genomic_DNA"/>
</dbReference>
<evidence type="ECO:0000313" key="2">
    <source>
        <dbReference type="EMBL" id="KLU05631.1"/>
    </source>
</evidence>
<accession>A0A0J1BGG9</accession>
<organism evidence="2 3">
    <name type="scientific">Rhodopirellula islandica</name>
    <dbReference type="NCBI Taxonomy" id="595434"/>
    <lineage>
        <taxon>Bacteria</taxon>
        <taxon>Pseudomonadati</taxon>
        <taxon>Planctomycetota</taxon>
        <taxon>Planctomycetia</taxon>
        <taxon>Pirellulales</taxon>
        <taxon>Pirellulaceae</taxon>
        <taxon>Rhodopirellula</taxon>
    </lineage>
</organism>
<dbReference type="Proteomes" id="UP000036367">
    <property type="component" value="Unassembled WGS sequence"/>
</dbReference>
<name>A0A0J1BGG9_RHOIS</name>
<comment type="caution">
    <text evidence="2">The sequence shown here is derived from an EMBL/GenBank/DDBJ whole genome shotgun (WGS) entry which is preliminary data.</text>
</comment>
<evidence type="ECO:0000256" key="1">
    <source>
        <dbReference type="SAM" id="MobiDB-lite"/>
    </source>
</evidence>